<dbReference type="InterPro" id="IPR036514">
    <property type="entry name" value="SGNH_hydro_sf"/>
</dbReference>
<dbReference type="CDD" id="cd01836">
    <property type="entry name" value="FeeA_FeeB_like"/>
    <property type="match status" value="1"/>
</dbReference>
<keyword evidence="4" id="KW-1185">Reference proteome</keyword>
<dbReference type="PANTHER" id="PTHR30383:SF24">
    <property type="entry name" value="THIOESTERASE 1_PROTEASE 1_LYSOPHOSPHOLIPASE L1"/>
    <property type="match status" value="1"/>
</dbReference>
<dbReference type="SUPFAM" id="SSF52266">
    <property type="entry name" value="SGNH hydrolase"/>
    <property type="match status" value="1"/>
</dbReference>
<evidence type="ECO:0000313" key="4">
    <source>
        <dbReference type="Proteomes" id="UP001500058"/>
    </source>
</evidence>
<name>A0ABN3I1Y7_9ACTN</name>
<dbReference type="GO" id="GO:0016787">
    <property type="term" value="F:hydrolase activity"/>
    <property type="evidence" value="ECO:0007669"/>
    <property type="project" value="UniProtKB-KW"/>
</dbReference>
<gene>
    <name evidence="3" type="ORF">GCM10010420_15240</name>
</gene>
<feature type="domain" description="SGNH hydrolase-type esterase" evidence="2">
    <location>
        <begin position="53"/>
        <end position="224"/>
    </location>
</feature>
<dbReference type="RefSeq" id="WP_344630085.1">
    <property type="nucleotide sequence ID" value="NZ_BAAATJ010000004.1"/>
</dbReference>
<feature type="region of interest" description="Disordered" evidence="1">
    <location>
        <begin position="25"/>
        <end position="46"/>
    </location>
</feature>
<dbReference type="Gene3D" id="3.40.50.1110">
    <property type="entry name" value="SGNH hydrolase"/>
    <property type="match status" value="1"/>
</dbReference>
<protein>
    <submittedName>
        <fullName evidence="3">SGNH/GDSL hydrolase family protein</fullName>
    </submittedName>
</protein>
<dbReference type="Pfam" id="PF13472">
    <property type="entry name" value="Lipase_GDSL_2"/>
    <property type="match status" value="1"/>
</dbReference>
<dbReference type="InterPro" id="IPR013830">
    <property type="entry name" value="SGNH_hydro"/>
</dbReference>
<dbReference type="InterPro" id="IPR051532">
    <property type="entry name" value="Ester_Hydrolysis_Enzymes"/>
</dbReference>
<proteinExistence type="predicted"/>
<comment type="caution">
    <text evidence="3">The sequence shown here is derived from an EMBL/GenBank/DDBJ whole genome shotgun (WGS) entry which is preliminary data.</text>
</comment>
<accession>A0ABN3I1Y7</accession>
<organism evidence="3 4">
    <name type="scientific">Streptomyces glaucosporus</name>
    <dbReference type="NCBI Taxonomy" id="284044"/>
    <lineage>
        <taxon>Bacteria</taxon>
        <taxon>Bacillati</taxon>
        <taxon>Actinomycetota</taxon>
        <taxon>Actinomycetes</taxon>
        <taxon>Kitasatosporales</taxon>
        <taxon>Streptomycetaceae</taxon>
        <taxon>Streptomyces</taxon>
    </lineage>
</organism>
<evidence type="ECO:0000259" key="2">
    <source>
        <dbReference type="Pfam" id="PF13472"/>
    </source>
</evidence>
<keyword evidence="3" id="KW-0378">Hydrolase</keyword>
<feature type="compositionally biased region" description="Low complexity" evidence="1">
    <location>
        <begin position="31"/>
        <end position="46"/>
    </location>
</feature>
<evidence type="ECO:0000313" key="3">
    <source>
        <dbReference type="EMBL" id="GAA2391850.1"/>
    </source>
</evidence>
<sequence length="237" mass="25159">MNPFLLPVIAAQGLYVRYSTEVLPPAGGPTTGTSEASGTEGSEAGGEPMRIAVLGESTAAGCGVDSHDDGFAGCFARALSERSGRPVEWSVWGRHGATLRRIRYRLLPEVSSGLRVAALLAGVNDVLTRRSPQDWGQDLEAVVGELAERAEQVVVTGVPPFGEFPSLPGTLRRYLAARAAELDEVSQRVCAGVAGVTWISSTDVLPMGPEFFARDRFHPSAYGYGEWARIVAGKVAM</sequence>
<dbReference type="PANTHER" id="PTHR30383">
    <property type="entry name" value="THIOESTERASE 1/PROTEASE 1/LYSOPHOSPHOLIPASE L1"/>
    <property type="match status" value="1"/>
</dbReference>
<dbReference type="EMBL" id="BAAATJ010000004">
    <property type="protein sequence ID" value="GAA2391850.1"/>
    <property type="molecule type" value="Genomic_DNA"/>
</dbReference>
<evidence type="ECO:0000256" key="1">
    <source>
        <dbReference type="SAM" id="MobiDB-lite"/>
    </source>
</evidence>
<reference evidence="3 4" key="1">
    <citation type="journal article" date="2019" name="Int. J. Syst. Evol. Microbiol.">
        <title>The Global Catalogue of Microorganisms (GCM) 10K type strain sequencing project: providing services to taxonomists for standard genome sequencing and annotation.</title>
        <authorList>
            <consortium name="The Broad Institute Genomics Platform"/>
            <consortium name="The Broad Institute Genome Sequencing Center for Infectious Disease"/>
            <person name="Wu L."/>
            <person name="Ma J."/>
        </authorList>
    </citation>
    <scope>NUCLEOTIDE SEQUENCE [LARGE SCALE GENOMIC DNA]</scope>
    <source>
        <strain evidence="3 4">JCM 6921</strain>
    </source>
</reference>
<dbReference type="Proteomes" id="UP001500058">
    <property type="component" value="Unassembled WGS sequence"/>
</dbReference>